<keyword evidence="9" id="KW-1185">Reference proteome</keyword>
<organism evidence="7 8">
    <name type="scientific">Achromobacter piechaudii</name>
    <dbReference type="NCBI Taxonomy" id="72556"/>
    <lineage>
        <taxon>Bacteria</taxon>
        <taxon>Pseudomonadati</taxon>
        <taxon>Pseudomonadota</taxon>
        <taxon>Betaproteobacteria</taxon>
        <taxon>Burkholderiales</taxon>
        <taxon>Alcaligenaceae</taxon>
        <taxon>Achromobacter</taxon>
    </lineage>
</organism>
<feature type="domain" description="Aminotransferase class I/classII large" evidence="5">
    <location>
        <begin position="82"/>
        <end position="413"/>
    </location>
</feature>
<dbReference type="InterPro" id="IPR015421">
    <property type="entry name" value="PyrdxlP-dep_Trfase_major"/>
</dbReference>
<dbReference type="GO" id="GO:1901605">
    <property type="term" value="P:alpha-amino acid metabolic process"/>
    <property type="evidence" value="ECO:0007669"/>
    <property type="project" value="TreeGrafter"/>
</dbReference>
<gene>
    <name evidence="7" type="primary">lysN_2</name>
    <name evidence="7" type="ORF">LMG1861_01150</name>
    <name evidence="6" type="ORF">LMG1873_01017</name>
</gene>
<evidence type="ECO:0000313" key="6">
    <source>
        <dbReference type="EMBL" id="CAB3669138.1"/>
    </source>
</evidence>
<accession>A0A6S7CBD4</accession>
<dbReference type="EMBL" id="CADIJS010000001">
    <property type="protein sequence ID" value="CAB3669138.1"/>
    <property type="molecule type" value="Genomic_DNA"/>
</dbReference>
<evidence type="ECO:0000313" key="9">
    <source>
        <dbReference type="Proteomes" id="UP000494116"/>
    </source>
</evidence>
<keyword evidence="3 7" id="KW-0808">Transferase</keyword>
<dbReference type="GO" id="GO:0047536">
    <property type="term" value="F:2-aminoadipate transaminase activity"/>
    <property type="evidence" value="ECO:0007669"/>
    <property type="project" value="UniProtKB-EC"/>
</dbReference>
<evidence type="ECO:0000313" key="7">
    <source>
        <dbReference type="EMBL" id="CAB3838332.1"/>
    </source>
</evidence>
<dbReference type="InterPro" id="IPR050859">
    <property type="entry name" value="Class-I_PLP-dep_aminotransf"/>
</dbReference>
<evidence type="ECO:0000256" key="3">
    <source>
        <dbReference type="ARBA" id="ARBA00022679"/>
    </source>
</evidence>
<keyword evidence="4" id="KW-0663">Pyridoxal phosphate</keyword>
<sequence>MPSGAAPAGDTVFHLPQSPAMSSAAPEYAFATPFLNPPASPIRSLMPYALRPGTISLAGGYPAQELFDVEGLSIASNQVLSRLGACLQYSNIDGQASLRNELARLSAARGLHCNADTELVVTGGSQQALALLTRVMLQPGDHAIIESPAFPNSVQALRYTGATVHTVASGPDGIDVDALDELAARVKPKMVCVVASFSNPCGATISRQRRLRLLELAVKHRFLIVEDDPYSELRFAGEAVPPIAALAEGEARHWAVYLASMSKTMAPALRIGWLIAPPEIRRRCVSAKAADDMASSAWIQEVVAQYLANGRYDEHVPRIRAAYGLRCDAMAESLARELDGRVSFSKPEGGMFFWARLTGDVDATRLLPYAIEHEVVYVPGKAFYANAEQADLFAMRMSFATMNEAEIAQGMVRLGRALDACQANEPVSISLAA</sequence>
<dbReference type="AlphaFoldDB" id="A0A6S7CBD4"/>
<dbReference type="InterPro" id="IPR015424">
    <property type="entry name" value="PyrdxlP-dep_Trfase"/>
</dbReference>
<evidence type="ECO:0000259" key="5">
    <source>
        <dbReference type="Pfam" id="PF00155"/>
    </source>
</evidence>
<evidence type="ECO:0000256" key="2">
    <source>
        <dbReference type="ARBA" id="ARBA00022576"/>
    </source>
</evidence>
<evidence type="ECO:0000256" key="4">
    <source>
        <dbReference type="ARBA" id="ARBA00022898"/>
    </source>
</evidence>
<dbReference type="Gene3D" id="3.90.1150.10">
    <property type="entry name" value="Aspartate Aminotransferase, domain 1"/>
    <property type="match status" value="1"/>
</dbReference>
<evidence type="ECO:0000256" key="1">
    <source>
        <dbReference type="ARBA" id="ARBA00001933"/>
    </source>
</evidence>
<reference evidence="8 9" key="1">
    <citation type="submission" date="2020-04" db="EMBL/GenBank/DDBJ databases">
        <authorList>
            <person name="De Canck E."/>
        </authorList>
    </citation>
    <scope>NUCLEOTIDE SEQUENCE [LARGE SCALE GENOMIC DNA]</scope>
    <source>
        <strain evidence="7 8">LMG 1861</strain>
        <strain evidence="6 9">LMG 1873</strain>
    </source>
</reference>
<dbReference type="Proteomes" id="UP000494105">
    <property type="component" value="Unassembled WGS sequence"/>
</dbReference>
<dbReference type="SUPFAM" id="SSF53383">
    <property type="entry name" value="PLP-dependent transferases"/>
    <property type="match status" value="1"/>
</dbReference>
<dbReference type="InterPro" id="IPR004839">
    <property type="entry name" value="Aminotransferase_I/II_large"/>
</dbReference>
<dbReference type="CDD" id="cd00609">
    <property type="entry name" value="AAT_like"/>
    <property type="match status" value="1"/>
</dbReference>
<dbReference type="EC" id="2.6.1.39" evidence="7"/>
<dbReference type="Proteomes" id="UP000494116">
    <property type="component" value="Unassembled WGS sequence"/>
</dbReference>
<evidence type="ECO:0000313" key="8">
    <source>
        <dbReference type="Proteomes" id="UP000494105"/>
    </source>
</evidence>
<dbReference type="EMBL" id="CADILD010000001">
    <property type="protein sequence ID" value="CAB3838332.1"/>
    <property type="molecule type" value="Genomic_DNA"/>
</dbReference>
<comment type="cofactor">
    <cofactor evidence="1">
        <name>pyridoxal 5'-phosphate</name>
        <dbReference type="ChEBI" id="CHEBI:597326"/>
    </cofactor>
</comment>
<dbReference type="GO" id="GO:0030170">
    <property type="term" value="F:pyridoxal phosphate binding"/>
    <property type="evidence" value="ECO:0007669"/>
    <property type="project" value="InterPro"/>
</dbReference>
<dbReference type="InterPro" id="IPR015422">
    <property type="entry name" value="PyrdxlP-dep_Trfase_small"/>
</dbReference>
<protein>
    <submittedName>
        <fullName evidence="7">2-aminoadipate transaminase</fullName>
        <ecNumber evidence="7">2.6.1.39</ecNumber>
    </submittedName>
</protein>
<proteinExistence type="predicted"/>
<dbReference type="Gene3D" id="3.40.640.10">
    <property type="entry name" value="Type I PLP-dependent aspartate aminotransferase-like (Major domain)"/>
    <property type="match status" value="1"/>
</dbReference>
<keyword evidence="2 7" id="KW-0032">Aminotransferase</keyword>
<dbReference type="PANTHER" id="PTHR42790:SF19">
    <property type="entry name" value="KYNURENINE_ALPHA-AMINOADIPATE AMINOTRANSFERASE, MITOCHONDRIAL"/>
    <property type="match status" value="1"/>
</dbReference>
<dbReference type="PANTHER" id="PTHR42790">
    <property type="entry name" value="AMINOTRANSFERASE"/>
    <property type="match status" value="1"/>
</dbReference>
<name>A0A6S7CBD4_9BURK</name>
<dbReference type="Pfam" id="PF00155">
    <property type="entry name" value="Aminotran_1_2"/>
    <property type="match status" value="1"/>
</dbReference>